<dbReference type="AlphaFoldDB" id="A0A8B2NU62"/>
<evidence type="ECO:0000313" key="5">
    <source>
        <dbReference type="EMBL" id="RAI03737.1"/>
    </source>
</evidence>
<evidence type="ECO:0000313" key="6">
    <source>
        <dbReference type="Proteomes" id="UP000249590"/>
    </source>
</evidence>
<dbReference type="EMBL" id="QHHQ01000001">
    <property type="protein sequence ID" value="RAI03737.1"/>
    <property type="molecule type" value="Genomic_DNA"/>
</dbReference>
<dbReference type="InterPro" id="IPR052700">
    <property type="entry name" value="Carb_kinase_PfkB-like"/>
</dbReference>
<dbReference type="PANTHER" id="PTHR43320">
    <property type="entry name" value="SUGAR KINASE"/>
    <property type="match status" value="1"/>
</dbReference>
<dbReference type="Pfam" id="PF00294">
    <property type="entry name" value="PfkB"/>
    <property type="match status" value="1"/>
</dbReference>
<feature type="domain" description="Carbohydrate kinase PfkB" evidence="4">
    <location>
        <begin position="50"/>
        <end position="317"/>
    </location>
</feature>
<dbReference type="Proteomes" id="UP000249590">
    <property type="component" value="Unassembled WGS sequence"/>
</dbReference>
<comment type="caution">
    <text evidence="5">The sequence shown here is derived from an EMBL/GenBank/DDBJ whole genome shotgun (WGS) entry which is preliminary data.</text>
</comment>
<dbReference type="PANTHER" id="PTHR43320:SF3">
    <property type="entry name" value="CARBOHYDRATE KINASE PFKB DOMAIN-CONTAINING PROTEIN"/>
    <property type="match status" value="1"/>
</dbReference>
<sequence length="332" mass="34156">MTDVRFDVLGIGNAIFDILGHVHDDALERLGVAKGSMRLVNEEEARAVDDQLTDSVRVSGGSAGNTVAGVASLGGRAAFIGKVADDANGEAYVHDMRHAGVAFTTPPLIGGAPTATSTILVTPDGERTMNTFLGASQELTEADIVDGLVEAAAITFLEGYLFDPPAAMAAFYLAAKRATAAGKIAAITLSDSFCVERHRDDFMTILSGGTIGLCFANASEVKSLFQTDDFDAAAARLGELVPTAVVTMSEKGARVITGGEAIDVPAGKTKVVDLTGAGDLFAGGYMLGHARGLAPAECARLGALCAAEVISHFGARPQTTLADLAKDAGFTF</sequence>
<dbReference type="GO" id="GO:0016301">
    <property type="term" value="F:kinase activity"/>
    <property type="evidence" value="ECO:0007669"/>
    <property type="project" value="UniProtKB-KW"/>
</dbReference>
<gene>
    <name evidence="5" type="ORF">DLJ53_04465</name>
</gene>
<evidence type="ECO:0000256" key="3">
    <source>
        <dbReference type="ARBA" id="ARBA00022777"/>
    </source>
</evidence>
<evidence type="ECO:0000256" key="2">
    <source>
        <dbReference type="ARBA" id="ARBA00022679"/>
    </source>
</evidence>
<name>A0A8B2NU62_9HYPH</name>
<keyword evidence="6" id="KW-1185">Reference proteome</keyword>
<keyword evidence="2" id="KW-0808">Transferase</keyword>
<reference evidence="5 6" key="1">
    <citation type="submission" date="2018-05" db="EMBL/GenBank/DDBJ databases">
        <title>Acuticoccus sediminis sp. nov., isolated from deep-sea sediment of Indian Ocean.</title>
        <authorList>
            <person name="Liu X."/>
            <person name="Lai Q."/>
            <person name="Du Y."/>
            <person name="Sun F."/>
            <person name="Zhang X."/>
            <person name="Wang S."/>
            <person name="Shao Z."/>
        </authorList>
    </citation>
    <scope>NUCLEOTIDE SEQUENCE [LARGE SCALE GENOMIC DNA]</scope>
    <source>
        <strain evidence="5 6">PTG4-2</strain>
    </source>
</reference>
<organism evidence="5 6">
    <name type="scientific">Acuticoccus sediminis</name>
    <dbReference type="NCBI Taxonomy" id="2184697"/>
    <lineage>
        <taxon>Bacteria</taxon>
        <taxon>Pseudomonadati</taxon>
        <taxon>Pseudomonadota</taxon>
        <taxon>Alphaproteobacteria</taxon>
        <taxon>Hyphomicrobiales</taxon>
        <taxon>Amorphaceae</taxon>
        <taxon>Acuticoccus</taxon>
    </lineage>
</organism>
<comment type="similarity">
    <text evidence="1">Belongs to the carbohydrate kinase PfkB family.</text>
</comment>
<protein>
    <submittedName>
        <fullName evidence="5">Adenosine kinase</fullName>
    </submittedName>
</protein>
<dbReference type="Gene3D" id="3.40.1190.20">
    <property type="match status" value="1"/>
</dbReference>
<accession>A0A8B2NU62</accession>
<evidence type="ECO:0000259" key="4">
    <source>
        <dbReference type="Pfam" id="PF00294"/>
    </source>
</evidence>
<dbReference type="RefSeq" id="WP_111342693.1">
    <property type="nucleotide sequence ID" value="NZ_JAIWKD010000001.1"/>
</dbReference>
<dbReference type="InterPro" id="IPR029056">
    <property type="entry name" value="Ribokinase-like"/>
</dbReference>
<dbReference type="OrthoDB" id="9813569at2"/>
<proteinExistence type="inferred from homology"/>
<dbReference type="InterPro" id="IPR011611">
    <property type="entry name" value="PfkB_dom"/>
</dbReference>
<keyword evidence="3 5" id="KW-0418">Kinase</keyword>
<dbReference type="SUPFAM" id="SSF53613">
    <property type="entry name" value="Ribokinase-like"/>
    <property type="match status" value="1"/>
</dbReference>
<evidence type="ECO:0000256" key="1">
    <source>
        <dbReference type="ARBA" id="ARBA00010688"/>
    </source>
</evidence>
<dbReference type="CDD" id="cd01168">
    <property type="entry name" value="adenosine_kinase"/>
    <property type="match status" value="1"/>
</dbReference>